<dbReference type="InterPro" id="IPR012317">
    <property type="entry name" value="Poly(ADP-ribose)pol_cat_dom"/>
</dbReference>
<accession>A0ABN9WBN2</accession>
<dbReference type="Pfam" id="PF00644">
    <property type="entry name" value="PARP"/>
    <property type="match status" value="1"/>
</dbReference>
<dbReference type="InterPro" id="IPR051712">
    <property type="entry name" value="ARTD-AVP"/>
</dbReference>
<gene>
    <name evidence="3" type="ORF">PCOR1329_LOCUS65834</name>
</gene>
<evidence type="ECO:0000256" key="1">
    <source>
        <dbReference type="SAM" id="MobiDB-lite"/>
    </source>
</evidence>
<evidence type="ECO:0000313" key="3">
    <source>
        <dbReference type="EMBL" id="CAK0883685.1"/>
    </source>
</evidence>
<keyword evidence="4" id="KW-1185">Reference proteome</keyword>
<dbReference type="EMBL" id="CAUYUJ010018449">
    <property type="protein sequence ID" value="CAK0883685.1"/>
    <property type="molecule type" value="Genomic_DNA"/>
</dbReference>
<comment type="caution">
    <text evidence="3">The sequence shown here is derived from an EMBL/GenBank/DDBJ whole genome shotgun (WGS) entry which is preliminary data.</text>
</comment>
<dbReference type="PANTHER" id="PTHR45740">
    <property type="entry name" value="POLY [ADP-RIBOSE] POLYMERASE"/>
    <property type="match status" value="1"/>
</dbReference>
<evidence type="ECO:0000313" key="4">
    <source>
        <dbReference type="Proteomes" id="UP001189429"/>
    </source>
</evidence>
<dbReference type="SUPFAM" id="SSF56399">
    <property type="entry name" value="ADP-ribosylation"/>
    <property type="match status" value="1"/>
</dbReference>
<name>A0ABN9WBN2_9DINO</name>
<protein>
    <recommendedName>
        <fullName evidence="2">PARP catalytic domain-containing protein</fullName>
    </recommendedName>
</protein>
<reference evidence="3" key="1">
    <citation type="submission" date="2023-10" db="EMBL/GenBank/DDBJ databases">
        <authorList>
            <person name="Chen Y."/>
            <person name="Shah S."/>
            <person name="Dougan E. K."/>
            <person name="Thang M."/>
            <person name="Chan C."/>
        </authorList>
    </citation>
    <scope>NUCLEOTIDE SEQUENCE [LARGE SCALE GENOMIC DNA]</scope>
</reference>
<sequence>MANIAAVALDNSSGDRISIEYSYKHVGSIYSGDGSIGREISRRRQKHAAALRPLGSAVVKHNIEMKDKLKYVYALCGTHLFFQAEAWDRLSAAAATKLNHSLILGYRALWDYCCILSPGPTTLRIYGVLKSCVPWQVNPRQVLNALTSGVLVYLSEQLAEYWRSIARKYPDPPDEPQGYEPVEGSLVLPEGLPDTVLGGFPHMEVAPHAVSIVGAWRFKWGRALLLPKSVDAKDSMIVQRTLGETRPLILSSTCNKAVAICINKPMSYACTVACDLAKNGFIPNRIMVNNILDLEGKCLHWIAQRHRTGVLLASFDVRAVAPYMLHAAIFWTLAAMAILGDVVQAIRAFRQDVWVEVYRRVVSGAGVFCSRGIEQGLPERRPRAARPGAAGPPGEAGAGGPPEAPEHIWLLPLAPRAAATVEVTFPGGGVEWAAALCEGGPEVELRAVLEGQGWEQVRVVPFGAAASSRQDGFQAPGHWLSTRATAAEALPPVGRMVAGTYLRRDLRLRADRLEVVEVQQAARTNRNIQREIASDVKTHQYSPEPLEAAANEAWLFHGTSSAGARAIADEGFAEGAYMEHGRAFGQGLYFTECSSKADFYTKPAQAEVDIPEYAGLCCMLLCRVALGRTLVVDVAGTPDKNSIAADFAKGEYHSVLGDREHLLDSYREFVVPNASQVCLGRDRPPAMWTGLRQPAWASHGRDASASAPRSSGDGFGISVSVEGDGFWRGLVEREERGRQLPAHVMRHVSSDRFREVVFPGEGAHRRPDALARTDAAPPRAASEAGSLARAAAAHEGAARALAASAAAWEAAASRRRSARSARGRAVLWAPRRAGRCHAPGRPRLAATKGRCPHRLGGCPASSRAHDACRGPQ</sequence>
<proteinExistence type="predicted"/>
<organism evidence="3 4">
    <name type="scientific">Prorocentrum cordatum</name>
    <dbReference type="NCBI Taxonomy" id="2364126"/>
    <lineage>
        <taxon>Eukaryota</taxon>
        <taxon>Sar</taxon>
        <taxon>Alveolata</taxon>
        <taxon>Dinophyceae</taxon>
        <taxon>Prorocentrales</taxon>
        <taxon>Prorocentraceae</taxon>
        <taxon>Prorocentrum</taxon>
    </lineage>
</organism>
<evidence type="ECO:0000259" key="2">
    <source>
        <dbReference type="Pfam" id="PF00644"/>
    </source>
</evidence>
<dbReference type="PANTHER" id="PTHR45740:SF2">
    <property type="entry name" value="POLY [ADP-RIBOSE] POLYMERASE"/>
    <property type="match status" value="1"/>
</dbReference>
<feature type="region of interest" description="Disordered" evidence="1">
    <location>
        <begin position="379"/>
        <end position="402"/>
    </location>
</feature>
<feature type="domain" description="PARP catalytic" evidence="2">
    <location>
        <begin position="533"/>
        <end position="633"/>
    </location>
</feature>
<dbReference type="Gene3D" id="3.90.228.10">
    <property type="match status" value="1"/>
</dbReference>
<dbReference type="Proteomes" id="UP001189429">
    <property type="component" value="Unassembled WGS sequence"/>
</dbReference>